<keyword evidence="2" id="KW-0813">Transport</keyword>
<protein>
    <submittedName>
        <fullName evidence="8">Uncharacterized protein</fullName>
    </submittedName>
</protein>
<evidence type="ECO:0000256" key="5">
    <source>
        <dbReference type="ARBA" id="ARBA00023136"/>
    </source>
</evidence>
<evidence type="ECO:0000256" key="4">
    <source>
        <dbReference type="ARBA" id="ARBA00022989"/>
    </source>
</evidence>
<evidence type="ECO:0000256" key="6">
    <source>
        <dbReference type="SAM" id="MobiDB-lite"/>
    </source>
</evidence>
<sequence length="496" mass="53497">MSGKQATEHVEETSSNVSGAVSPSSKVELTTSEDDPHRTALEDDYKQKLPVKTWAAVLFLGFTFQPALAFSILRVFPIITVIAIDILGATAHSLNQLIAAMSIGGFGTGIALVLYPGIAEILPNRYRSVGLAWTEFNLVQMSVFGSLAGHALAKNATWRWVTIFYHPPPRPHAVAHIPRMQLVRELDYIGFFLYTVGLTVLLVGLYQGGNTRIWRQASVIAPIVCGGAAFVGCFVYEFSGIPKRPLFPLYMFAKVRELTSLIVDPIKLGELQLAEGAGNVFGGVVMGALVHKLKHVNIQLMVAVAIQMLFLALSSLDTTHTRSMALAFHFFVTIPFAWVTVACYVTASLHIPQKDLGIAFGSIGAFRYLGGAIGNVALNIVINEKSVVYLPKYIAKAVLPLGLPKAKLAAFSKAVAAGKALAIPGVTPTMASAGLEASREAWAHAFRIAFLVTIPFGVIATVVAYFVADPSLYFTQHVAIHLETDKVDEHGHSEKA</sequence>
<feature type="transmembrane region" description="Helical" evidence="7">
    <location>
        <begin position="97"/>
        <end position="118"/>
    </location>
</feature>
<name>A0AA43QN59_9LECA</name>
<feature type="region of interest" description="Disordered" evidence="6">
    <location>
        <begin position="1"/>
        <end position="37"/>
    </location>
</feature>
<keyword evidence="9" id="KW-1185">Reference proteome</keyword>
<dbReference type="Gene3D" id="1.20.1250.20">
    <property type="entry name" value="MFS general substrate transporter like domains"/>
    <property type="match status" value="2"/>
</dbReference>
<dbReference type="Pfam" id="PF06609">
    <property type="entry name" value="TRI12"/>
    <property type="match status" value="2"/>
</dbReference>
<evidence type="ECO:0000256" key="1">
    <source>
        <dbReference type="ARBA" id="ARBA00004141"/>
    </source>
</evidence>
<feature type="transmembrane region" description="Helical" evidence="7">
    <location>
        <begin position="188"/>
        <end position="206"/>
    </location>
</feature>
<keyword evidence="4 7" id="KW-1133">Transmembrane helix</keyword>
<organism evidence="8 9">
    <name type="scientific">Ramalina farinacea</name>
    <dbReference type="NCBI Taxonomy" id="258253"/>
    <lineage>
        <taxon>Eukaryota</taxon>
        <taxon>Fungi</taxon>
        <taxon>Dikarya</taxon>
        <taxon>Ascomycota</taxon>
        <taxon>Pezizomycotina</taxon>
        <taxon>Lecanoromycetes</taxon>
        <taxon>OSLEUM clade</taxon>
        <taxon>Lecanoromycetidae</taxon>
        <taxon>Lecanorales</taxon>
        <taxon>Lecanorineae</taxon>
        <taxon>Ramalinaceae</taxon>
        <taxon>Ramalina</taxon>
    </lineage>
</organism>
<feature type="compositionally biased region" description="Basic and acidic residues" evidence="6">
    <location>
        <begin position="1"/>
        <end position="12"/>
    </location>
</feature>
<proteinExistence type="predicted"/>
<dbReference type="PANTHER" id="PTHR23501">
    <property type="entry name" value="MAJOR FACILITATOR SUPERFAMILY"/>
    <property type="match status" value="1"/>
</dbReference>
<accession>A0AA43QN59</accession>
<keyword evidence="5 7" id="KW-0472">Membrane</keyword>
<keyword evidence="3 7" id="KW-0812">Transmembrane</keyword>
<evidence type="ECO:0000256" key="7">
    <source>
        <dbReference type="SAM" id="Phobius"/>
    </source>
</evidence>
<dbReference type="InterPro" id="IPR036259">
    <property type="entry name" value="MFS_trans_sf"/>
</dbReference>
<evidence type="ECO:0000313" key="8">
    <source>
        <dbReference type="EMBL" id="MDI1489552.1"/>
    </source>
</evidence>
<comment type="caution">
    <text evidence="8">The sequence shown here is derived from an EMBL/GenBank/DDBJ whole genome shotgun (WGS) entry which is preliminary data.</text>
</comment>
<feature type="transmembrane region" description="Helical" evidence="7">
    <location>
        <begin position="325"/>
        <end position="347"/>
    </location>
</feature>
<comment type="subcellular location">
    <subcellularLocation>
        <location evidence="1">Membrane</location>
        <topology evidence="1">Multi-pass membrane protein</topology>
    </subcellularLocation>
</comment>
<feature type="transmembrane region" description="Helical" evidence="7">
    <location>
        <begin position="218"/>
        <end position="239"/>
    </location>
</feature>
<dbReference type="AlphaFoldDB" id="A0AA43QN59"/>
<feature type="compositionally biased region" description="Low complexity" evidence="6">
    <location>
        <begin position="14"/>
        <end position="25"/>
    </location>
</feature>
<reference evidence="8" key="1">
    <citation type="journal article" date="2023" name="Genome Biol. Evol.">
        <title>First Whole Genome Sequence and Flow Cytometry Genome Size Data for the Lichen-Forming Fungus Ramalina farinacea (Ascomycota).</title>
        <authorList>
            <person name="Llewellyn T."/>
            <person name="Mian S."/>
            <person name="Hill R."/>
            <person name="Leitch I.J."/>
            <person name="Gaya E."/>
        </authorList>
    </citation>
    <scope>NUCLEOTIDE SEQUENCE</scope>
    <source>
        <strain evidence="8">LIQ254RAFAR</strain>
    </source>
</reference>
<feature type="transmembrane region" description="Helical" evidence="7">
    <location>
        <begin position="448"/>
        <end position="468"/>
    </location>
</feature>
<evidence type="ECO:0000313" key="9">
    <source>
        <dbReference type="Proteomes" id="UP001161017"/>
    </source>
</evidence>
<evidence type="ECO:0000256" key="3">
    <source>
        <dbReference type="ARBA" id="ARBA00022692"/>
    </source>
</evidence>
<dbReference type="Proteomes" id="UP001161017">
    <property type="component" value="Unassembled WGS sequence"/>
</dbReference>
<dbReference type="PANTHER" id="PTHR23501:SF109">
    <property type="entry name" value="MAJOR FACILITATOR SUPERFAMILY (MFS) PROFILE DOMAIN-CONTAINING PROTEIN-RELATED"/>
    <property type="match status" value="1"/>
</dbReference>
<gene>
    <name evidence="8" type="ORF">OHK93_000749</name>
</gene>
<feature type="transmembrane region" description="Helical" evidence="7">
    <location>
        <begin position="296"/>
        <end position="313"/>
    </location>
</feature>
<dbReference type="EMBL" id="JAPUFD010000010">
    <property type="protein sequence ID" value="MDI1489552.1"/>
    <property type="molecule type" value="Genomic_DNA"/>
</dbReference>
<feature type="transmembrane region" description="Helical" evidence="7">
    <location>
        <begin position="54"/>
        <end position="76"/>
    </location>
</feature>
<evidence type="ECO:0000256" key="2">
    <source>
        <dbReference type="ARBA" id="ARBA00022448"/>
    </source>
</evidence>
<dbReference type="GO" id="GO:0005886">
    <property type="term" value="C:plasma membrane"/>
    <property type="evidence" value="ECO:0007669"/>
    <property type="project" value="TreeGrafter"/>
</dbReference>
<dbReference type="SUPFAM" id="SSF103473">
    <property type="entry name" value="MFS general substrate transporter"/>
    <property type="match status" value="1"/>
</dbReference>
<dbReference type="GO" id="GO:0022857">
    <property type="term" value="F:transmembrane transporter activity"/>
    <property type="evidence" value="ECO:0007669"/>
    <property type="project" value="InterPro"/>
</dbReference>
<dbReference type="InterPro" id="IPR010573">
    <property type="entry name" value="MFS_Str1/Tri12-like"/>
</dbReference>
<feature type="transmembrane region" description="Helical" evidence="7">
    <location>
        <begin position="359"/>
        <end position="382"/>
    </location>
</feature>